<evidence type="ECO:0000256" key="6">
    <source>
        <dbReference type="ARBA" id="ARBA00022989"/>
    </source>
</evidence>
<feature type="transmembrane region" description="Helical" evidence="8">
    <location>
        <begin position="191"/>
        <end position="224"/>
    </location>
</feature>
<dbReference type="OrthoDB" id="213715at2157"/>
<dbReference type="Pfam" id="PF03591">
    <property type="entry name" value="AzlC"/>
    <property type="match status" value="1"/>
</dbReference>
<dbReference type="AlphaFoldDB" id="M0M7X8"/>
<evidence type="ECO:0000256" key="5">
    <source>
        <dbReference type="ARBA" id="ARBA00022692"/>
    </source>
</evidence>
<feature type="transmembrane region" description="Helical" evidence="8">
    <location>
        <begin position="20"/>
        <end position="38"/>
    </location>
</feature>
<comment type="caution">
    <text evidence="9">The sequence shown here is derived from an EMBL/GenBank/DDBJ whole genome shotgun (WGS) entry which is preliminary data.</text>
</comment>
<evidence type="ECO:0000313" key="10">
    <source>
        <dbReference type="Proteomes" id="UP000011566"/>
    </source>
</evidence>
<keyword evidence="5 8" id="KW-0812">Transmembrane</keyword>
<dbReference type="InterPro" id="IPR011606">
    <property type="entry name" value="Brnchd-chn_aa_trnsp_permease"/>
</dbReference>
<dbReference type="EMBL" id="AOMB01000005">
    <property type="protein sequence ID" value="EMA41468.1"/>
    <property type="molecule type" value="Genomic_DNA"/>
</dbReference>
<keyword evidence="10" id="KW-1185">Reference proteome</keyword>
<dbReference type="GO" id="GO:1903785">
    <property type="term" value="P:L-valine transmembrane transport"/>
    <property type="evidence" value="ECO:0007669"/>
    <property type="project" value="TreeGrafter"/>
</dbReference>
<keyword evidence="4" id="KW-1003">Cell membrane</keyword>
<proteinExistence type="inferred from homology"/>
<name>M0M7X8_9EURY</name>
<organism evidence="9 10">
    <name type="scientific">Halococcus hamelinensis 100A6</name>
    <dbReference type="NCBI Taxonomy" id="1132509"/>
    <lineage>
        <taxon>Archaea</taxon>
        <taxon>Methanobacteriati</taxon>
        <taxon>Methanobacteriota</taxon>
        <taxon>Stenosarchaea group</taxon>
        <taxon>Halobacteria</taxon>
        <taxon>Halobacteriales</taxon>
        <taxon>Halococcaceae</taxon>
        <taxon>Halococcus</taxon>
    </lineage>
</organism>
<evidence type="ECO:0000256" key="3">
    <source>
        <dbReference type="ARBA" id="ARBA00022448"/>
    </source>
</evidence>
<gene>
    <name evidence="9" type="ORF">C447_01400</name>
</gene>
<protein>
    <submittedName>
        <fullName evidence="9">AzlC family protein</fullName>
    </submittedName>
</protein>
<accession>M0M7X8</accession>
<dbReference type="Proteomes" id="UP000011566">
    <property type="component" value="Unassembled WGS sequence"/>
</dbReference>
<dbReference type="GO" id="GO:0005886">
    <property type="term" value="C:plasma membrane"/>
    <property type="evidence" value="ECO:0007669"/>
    <property type="project" value="UniProtKB-SubCell"/>
</dbReference>
<keyword evidence="6 8" id="KW-1133">Transmembrane helix</keyword>
<comment type="subcellular location">
    <subcellularLocation>
        <location evidence="1">Cell membrane</location>
        <topology evidence="1">Multi-pass membrane protein</topology>
    </subcellularLocation>
</comment>
<evidence type="ECO:0000256" key="2">
    <source>
        <dbReference type="ARBA" id="ARBA00010735"/>
    </source>
</evidence>
<feature type="transmembrane region" description="Helical" evidence="8">
    <location>
        <begin position="164"/>
        <end position="184"/>
    </location>
</feature>
<evidence type="ECO:0000256" key="1">
    <source>
        <dbReference type="ARBA" id="ARBA00004651"/>
    </source>
</evidence>
<evidence type="ECO:0000256" key="4">
    <source>
        <dbReference type="ARBA" id="ARBA00022475"/>
    </source>
</evidence>
<dbReference type="eggNOG" id="arCOG04452">
    <property type="taxonomic scope" value="Archaea"/>
</dbReference>
<feature type="transmembrane region" description="Helical" evidence="8">
    <location>
        <begin position="68"/>
        <end position="88"/>
    </location>
</feature>
<keyword evidence="7 8" id="KW-0472">Membrane</keyword>
<comment type="similarity">
    <text evidence="2">Belongs to the AzlC family.</text>
</comment>
<evidence type="ECO:0000256" key="8">
    <source>
        <dbReference type="SAM" id="Phobius"/>
    </source>
</evidence>
<evidence type="ECO:0000313" key="9">
    <source>
        <dbReference type="EMBL" id="EMA41468.1"/>
    </source>
</evidence>
<reference evidence="9 10" key="1">
    <citation type="journal article" date="2014" name="PLoS Genet.">
        <title>Phylogenetically driven sequencing of extremely halophilic archaea reveals strategies for static and dynamic osmo-response.</title>
        <authorList>
            <person name="Becker E.A."/>
            <person name="Seitzer P.M."/>
            <person name="Tritt A."/>
            <person name="Larsen D."/>
            <person name="Krusor M."/>
            <person name="Yao A.I."/>
            <person name="Wu D."/>
            <person name="Madern D."/>
            <person name="Eisen J.A."/>
            <person name="Darling A.E."/>
            <person name="Facciotti M.T."/>
        </authorList>
    </citation>
    <scope>NUCLEOTIDE SEQUENCE [LARGE SCALE GENOMIC DNA]</scope>
    <source>
        <strain evidence="9 10">100A6</strain>
    </source>
</reference>
<dbReference type="PATRIC" id="fig|1132509.6.peg.338"/>
<dbReference type="PANTHER" id="PTHR34979">
    <property type="entry name" value="INNER MEMBRANE PROTEIN YGAZ"/>
    <property type="match status" value="1"/>
</dbReference>
<keyword evidence="3" id="KW-0813">Transport</keyword>
<evidence type="ECO:0000256" key="7">
    <source>
        <dbReference type="ARBA" id="ARBA00023136"/>
    </source>
</evidence>
<feature type="transmembrane region" description="Helical" evidence="8">
    <location>
        <begin position="136"/>
        <end position="158"/>
    </location>
</feature>
<dbReference type="PANTHER" id="PTHR34979:SF1">
    <property type="entry name" value="INNER MEMBRANE PROTEIN YGAZ"/>
    <property type="match status" value="1"/>
</dbReference>
<sequence>MDGMSARYDFVAGAKATAPLLLGVLPFGLIVGVTASNVGLSPVEMVGMSVLVFAGAAQLAAIDLMGQGAPVAVVVMTAVVMNVRHTMYSASIAPYFRRFSGPAKWVSAYFLNDETYAVAITEFRNSGPDARHYKRFYLGSGVAMLTTWVASTGLGIVLGANLPAGLSLEFAIPLTYLALLFTTLDDRSTGVAALVAAVVSLVAAVLPFNLSLVAAALVGIAAGVAVEVHRGTFPTVDREPRSDGGDATNGGSG</sequence>